<dbReference type="EMBL" id="CP002048">
    <property type="protein sequence ID" value="ADI02306.1"/>
    <property type="molecule type" value="Genomic_DNA"/>
</dbReference>
<evidence type="ECO:0000256" key="5">
    <source>
        <dbReference type="ARBA" id="ARBA00022842"/>
    </source>
</evidence>
<dbReference type="GO" id="GO:0043571">
    <property type="term" value="P:maintenance of CRISPR repeat elements"/>
    <property type="evidence" value="ECO:0007669"/>
    <property type="project" value="UniProtKB-UniRule"/>
</dbReference>
<evidence type="ECO:0000256" key="4">
    <source>
        <dbReference type="ARBA" id="ARBA00022801"/>
    </source>
</evidence>
<keyword evidence="6 10" id="KW-0051">Antiviral defense</keyword>
<feature type="binding site" evidence="10">
    <location>
        <position position="249"/>
    </location>
    <ligand>
        <name>Mn(2+)</name>
        <dbReference type="ChEBI" id="CHEBI:29035"/>
    </ligand>
</feature>
<keyword evidence="12" id="KW-1185">Reference proteome</keyword>
<dbReference type="KEGG" id="slp:Slip_1543"/>
<proteinExistence type="inferred from homology"/>
<evidence type="ECO:0000256" key="1">
    <source>
        <dbReference type="ARBA" id="ARBA00022722"/>
    </source>
</evidence>
<keyword evidence="4 10" id="KW-0378">Hydrolase</keyword>
<accession>D7CNM1</accession>
<organism evidence="11 12">
    <name type="scientific">Syntrophothermus lipocalidus (strain DSM 12680 / TGB-C1)</name>
    <dbReference type="NCBI Taxonomy" id="643648"/>
    <lineage>
        <taxon>Bacteria</taxon>
        <taxon>Bacillati</taxon>
        <taxon>Bacillota</taxon>
        <taxon>Clostridia</taxon>
        <taxon>Eubacteriales</taxon>
        <taxon>Syntrophomonadaceae</taxon>
        <taxon>Syntrophothermus</taxon>
    </lineage>
</organism>
<evidence type="ECO:0000256" key="3">
    <source>
        <dbReference type="ARBA" id="ARBA00022759"/>
    </source>
</evidence>
<name>D7CNM1_SYNLT</name>
<dbReference type="AlphaFoldDB" id="D7CNM1"/>
<dbReference type="InterPro" id="IPR042211">
    <property type="entry name" value="CRISPR-assoc_Cas1_N"/>
</dbReference>
<dbReference type="eggNOG" id="COG1518">
    <property type="taxonomic scope" value="Bacteria"/>
</dbReference>
<dbReference type="GO" id="GO:0003677">
    <property type="term" value="F:DNA binding"/>
    <property type="evidence" value="ECO:0007669"/>
    <property type="project" value="UniProtKB-KW"/>
</dbReference>
<keyword evidence="2 10" id="KW-0479">Metal-binding</keyword>
<evidence type="ECO:0000313" key="12">
    <source>
        <dbReference type="Proteomes" id="UP000000378"/>
    </source>
</evidence>
<comment type="cofactor">
    <cofactor evidence="10">
        <name>Mg(2+)</name>
        <dbReference type="ChEBI" id="CHEBI:18420"/>
    </cofactor>
    <cofactor evidence="10">
        <name>Mn(2+)</name>
        <dbReference type="ChEBI" id="CHEBI:29035"/>
    </cofactor>
</comment>
<gene>
    <name evidence="10" type="primary">cas1</name>
    <name evidence="11" type="ordered locus">Slip_1543</name>
</gene>
<dbReference type="CDD" id="cd09721">
    <property type="entry name" value="Cas1_I-C"/>
    <property type="match status" value="1"/>
</dbReference>
<evidence type="ECO:0000256" key="2">
    <source>
        <dbReference type="ARBA" id="ARBA00022723"/>
    </source>
</evidence>
<keyword evidence="7 10" id="KW-0238">DNA-binding</keyword>
<dbReference type="GO" id="GO:0051607">
    <property type="term" value="P:defense response to virus"/>
    <property type="evidence" value="ECO:0007669"/>
    <property type="project" value="UniProtKB-UniRule"/>
</dbReference>
<dbReference type="NCBIfam" id="TIGR03640">
    <property type="entry name" value="cas1_DVULG"/>
    <property type="match status" value="1"/>
</dbReference>
<keyword evidence="3 10" id="KW-0255">Endonuclease</keyword>
<feature type="binding site" evidence="10">
    <location>
        <position position="234"/>
    </location>
    <ligand>
        <name>Mn(2+)</name>
        <dbReference type="ChEBI" id="CHEBI:29035"/>
    </ligand>
</feature>
<sequence>MKRLLNTLYVTTQGAYLSKEGETVCVRVDKEIRLRVPIHTLASIICFGQVSCSPQLMGLCGERNVSLAFFTENGRFLARIEGPVRGNVLLRRAQYRRADEEERASGLARAMVLGKVLNSRTVLMRALRDYPGCSGAAEIQSAVDRLAQIARTLKHPQTLEWLRGAEGEAARLYFGVLGHLITVQTSEFAFTGRSRRPPTDNVNALLSFLYTLLAHDVASALEGVGLDPAVGFLHRDRPGRPSLALDLMEELRPILADRLALTLINRRQVTARGFQKKESGAVVMSDDTRREVLQAYQARKRDQITHPFINEKVSLGLLPHIQALLLARHLRGDIDGYPPFIWK</sequence>
<evidence type="ECO:0000256" key="10">
    <source>
        <dbReference type="HAMAP-Rule" id="MF_01470"/>
    </source>
</evidence>
<dbReference type="NCBIfam" id="TIGR00287">
    <property type="entry name" value="cas1"/>
    <property type="match status" value="1"/>
</dbReference>
<reference evidence="11 12" key="2">
    <citation type="journal article" date="2010" name="Stand. Genomic Sci.">
        <title>Complete genome sequence of Syntrophothermus lipocalidus type strain (TGB-C1).</title>
        <authorList>
            <person name="Djao O.D."/>
            <person name="Zhang X."/>
            <person name="Lucas S."/>
            <person name="Lapidus A."/>
            <person name="Del Rio T.G."/>
            <person name="Nolan M."/>
            <person name="Tice H."/>
            <person name="Cheng J.F."/>
            <person name="Han C."/>
            <person name="Tapia R."/>
            <person name="Goodwin L."/>
            <person name="Pitluck S."/>
            <person name="Liolios K."/>
            <person name="Ivanova N."/>
            <person name="Mavromatis K."/>
            <person name="Mikhailova N."/>
            <person name="Ovchinnikova G."/>
            <person name="Pati A."/>
            <person name="Brambilla E."/>
            <person name="Chen A."/>
            <person name="Palaniappan K."/>
            <person name="Land M."/>
            <person name="Hauser L."/>
            <person name="Chang Y.J."/>
            <person name="Jeffries C.D."/>
            <person name="Rohde M."/>
            <person name="Sikorski J."/>
            <person name="Spring S."/>
            <person name="Goker M."/>
            <person name="Detter J.C."/>
            <person name="Woyke T."/>
            <person name="Bristow J."/>
            <person name="Eisen J.A."/>
            <person name="Markowitz V."/>
            <person name="Hugenholtz P."/>
            <person name="Kyrpides N.C."/>
            <person name="Klenk H.P."/>
        </authorList>
    </citation>
    <scope>NUCLEOTIDE SEQUENCE [LARGE SCALE GENOMIC DNA]</scope>
    <source>
        <strain evidence="12">DSM 12680 / TGB-C1</strain>
    </source>
</reference>
<evidence type="ECO:0000256" key="7">
    <source>
        <dbReference type="ARBA" id="ARBA00023125"/>
    </source>
</evidence>
<dbReference type="RefSeq" id="WP_013175708.1">
    <property type="nucleotide sequence ID" value="NC_014220.1"/>
</dbReference>
<evidence type="ECO:0000256" key="6">
    <source>
        <dbReference type="ARBA" id="ARBA00023118"/>
    </source>
</evidence>
<evidence type="ECO:0000256" key="9">
    <source>
        <dbReference type="ARBA" id="ARBA00038592"/>
    </source>
</evidence>
<dbReference type="Pfam" id="PF01867">
    <property type="entry name" value="Cas_Cas1"/>
    <property type="match status" value="1"/>
</dbReference>
<dbReference type="HAMAP" id="MF_01470">
    <property type="entry name" value="Cas1"/>
    <property type="match status" value="1"/>
</dbReference>
<comment type="similarity">
    <text evidence="10">Belongs to the CRISPR-associated endonuclease Cas1 family.</text>
</comment>
<evidence type="ECO:0000256" key="8">
    <source>
        <dbReference type="ARBA" id="ARBA00023211"/>
    </source>
</evidence>
<dbReference type="HOGENOM" id="CLU_052779_1_0_9"/>
<dbReference type="Proteomes" id="UP000000378">
    <property type="component" value="Chromosome"/>
</dbReference>
<dbReference type="InterPro" id="IPR002729">
    <property type="entry name" value="CRISPR-assoc_Cas1"/>
</dbReference>
<dbReference type="EC" id="3.1.-.-" evidence="10"/>
<dbReference type="Gene3D" id="1.20.120.920">
    <property type="entry name" value="CRISPR-associated endonuclease Cas1, C-terminal domain"/>
    <property type="match status" value="1"/>
</dbReference>
<dbReference type="GO" id="GO:0004520">
    <property type="term" value="F:DNA endonuclease activity"/>
    <property type="evidence" value="ECO:0007669"/>
    <property type="project" value="InterPro"/>
</dbReference>
<keyword evidence="5 10" id="KW-0460">Magnesium</keyword>
<dbReference type="PANTHER" id="PTHR34353">
    <property type="entry name" value="CRISPR-ASSOCIATED ENDONUCLEASE CAS1 1"/>
    <property type="match status" value="1"/>
</dbReference>
<dbReference type="Gene3D" id="3.100.10.20">
    <property type="entry name" value="CRISPR-associated endonuclease Cas1, N-terminal domain"/>
    <property type="match status" value="1"/>
</dbReference>
<dbReference type="InterPro" id="IPR050646">
    <property type="entry name" value="Cas1"/>
</dbReference>
<comment type="subunit">
    <text evidence="9 10">Homodimer, forms a heterotetramer with a Cas2 homodimer.</text>
</comment>
<feature type="binding site" evidence="10">
    <location>
        <position position="166"/>
    </location>
    <ligand>
        <name>Mn(2+)</name>
        <dbReference type="ChEBI" id="CHEBI:29035"/>
    </ligand>
</feature>
<dbReference type="InterPro" id="IPR019856">
    <property type="entry name" value="CRISPR-assoc_Cas1_DVULG"/>
</dbReference>
<reference evidence="12" key="1">
    <citation type="journal article" date="2010" name="Stand. Genomic Sci.">
        <title>Complete genome sequence of Syntrophothermus lipocalidus type strain (TGB-C1T).</title>
        <authorList>
            <consortium name="US DOE Joint Genome Institute (JGI-PGF)"/>
            <person name="Djao O."/>
            <person name="Zhang X."/>
            <person name="Lucas S."/>
            <person name="Lapidus A."/>
            <person name="Glavina Del Rio T."/>
            <person name="Nolan M."/>
            <person name="Tice H."/>
            <person name="Cheng J."/>
            <person name="Han C."/>
            <person name="Tapia R."/>
            <person name="Goodwin L."/>
            <person name="Pitluck S."/>
            <person name="Liolios K."/>
            <person name="Ivanova N."/>
            <person name="Mavromatis K."/>
            <person name="Mikhailova N."/>
            <person name="Ovchinnikova G."/>
            <person name="Pati A."/>
            <person name="Brambilla E."/>
            <person name="Chen A."/>
            <person name="Palaniappan K."/>
            <person name="Land M."/>
            <person name="Hauser L."/>
            <person name="Chang Y."/>
            <person name="Jeffries C."/>
            <person name="Rohde M."/>
            <person name="Sikorski J."/>
            <person name="Spring S."/>
            <person name="Goker M."/>
            <person name="Detter J."/>
            <person name="Woyke T."/>
            <person name="Bristow J."/>
            <person name="Eisen J."/>
            <person name="Markowitz V."/>
            <person name="Hugenholtz P."/>
            <person name="Kyrpides N."/>
            <person name="Klenk H."/>
        </authorList>
    </citation>
    <scope>NUCLEOTIDE SEQUENCE [LARGE SCALE GENOMIC DNA]</scope>
    <source>
        <strain evidence="12">DSM 12680 / TGB-C1</strain>
    </source>
</reference>
<comment type="function">
    <text evidence="10">CRISPR (clustered regularly interspaced short palindromic repeat), is an adaptive immune system that provides protection against mobile genetic elements (viruses, transposable elements and conjugative plasmids). CRISPR clusters contain spacers, sequences complementary to antecedent mobile elements, and target invading nucleic acids. CRISPR clusters are transcribed and processed into CRISPR RNA (crRNA). Acts as a dsDNA endonuclease. Involved in the integration of spacer DNA into the CRISPR cassette.</text>
</comment>
<protein>
    <recommendedName>
        <fullName evidence="10">CRISPR-associated endonuclease Cas1</fullName>
        <ecNumber evidence="10">3.1.-.-</ecNumber>
    </recommendedName>
</protein>
<dbReference type="PANTHER" id="PTHR34353:SF2">
    <property type="entry name" value="CRISPR-ASSOCIATED ENDONUCLEASE CAS1 1"/>
    <property type="match status" value="1"/>
</dbReference>
<keyword evidence="8 10" id="KW-0464">Manganese</keyword>
<dbReference type="InterPro" id="IPR042206">
    <property type="entry name" value="CRISPR-assoc_Cas1_C"/>
</dbReference>
<dbReference type="GO" id="GO:0016787">
    <property type="term" value="F:hydrolase activity"/>
    <property type="evidence" value="ECO:0007669"/>
    <property type="project" value="UniProtKB-KW"/>
</dbReference>
<dbReference type="GO" id="GO:0046872">
    <property type="term" value="F:metal ion binding"/>
    <property type="evidence" value="ECO:0007669"/>
    <property type="project" value="UniProtKB-UniRule"/>
</dbReference>
<dbReference type="OrthoDB" id="9803119at2"/>
<evidence type="ECO:0000313" key="11">
    <source>
        <dbReference type="EMBL" id="ADI02306.1"/>
    </source>
</evidence>
<keyword evidence="1 10" id="KW-0540">Nuclease</keyword>
<dbReference type="STRING" id="643648.Slip_1543"/>